<evidence type="ECO:0000256" key="4">
    <source>
        <dbReference type="ARBA" id="ARBA00023014"/>
    </source>
</evidence>
<sequence length="390" mass="42598">MDIVTASTQDGDIAQLGERCLRKAEAEGSNPFISTMQTSRAVLLACAFFIREQRAVTLDTSLALDTSPAFLAYDMCELCPRRCKARRNSGKAGFCGASNTLRVARSALHFWEEPPISGEAGSGAIFFSGCPLRCVFCQNHQISQEGFGRAVSVERLACMMLELREQGALNINLVTPMHFAPQVKKAIMLAKQAGLNLPIVCNTSGYELVQVIRAMGDVIDVWLTDFKYANTRLAKELSYAQDYPDVAAAALTEMLSLLRAHGGRKMSADGSMQQGIIVRHLVLPGHADDSCEVLNRIWNICGNDVDVSIMNQYTPNERCLKQGGLLSATLSDEEYEIVICHADDLGFKQIWWQEGGTVSESFVPQFDATGIEGPALLVPQSHQGTTDIHG</sequence>
<evidence type="ECO:0000256" key="3">
    <source>
        <dbReference type="ARBA" id="ARBA00023004"/>
    </source>
</evidence>
<protein>
    <submittedName>
        <fullName evidence="6">Radical SAM domain protein</fullName>
    </submittedName>
</protein>
<evidence type="ECO:0000313" key="6">
    <source>
        <dbReference type="EMBL" id="KRO03053.1"/>
    </source>
</evidence>
<keyword evidence="1" id="KW-0949">S-adenosyl-L-methionine</keyword>
<keyword evidence="3" id="KW-0408">Iron</keyword>
<dbReference type="Pfam" id="PF04055">
    <property type="entry name" value="Radical_SAM"/>
    <property type="match status" value="1"/>
</dbReference>
<dbReference type="SFLD" id="SFLDG01099">
    <property type="entry name" value="Uncharacterised_Radical_SAM_Su"/>
    <property type="match status" value="1"/>
</dbReference>
<dbReference type="Proteomes" id="UP000051927">
    <property type="component" value="Unassembled WGS sequence"/>
</dbReference>
<proteinExistence type="predicted"/>
<name>A0ABR5Q1B0_9ACTN</name>
<keyword evidence="4" id="KW-0411">Iron-sulfur</keyword>
<dbReference type="SUPFAM" id="SSF102114">
    <property type="entry name" value="Radical SAM enzymes"/>
    <property type="match status" value="1"/>
</dbReference>
<keyword evidence="2" id="KW-0479">Metal-binding</keyword>
<dbReference type="InterPro" id="IPR007197">
    <property type="entry name" value="rSAM"/>
</dbReference>
<feature type="domain" description="Radical SAM core" evidence="5">
    <location>
        <begin position="125"/>
        <end position="242"/>
    </location>
</feature>
<dbReference type="InterPro" id="IPR013785">
    <property type="entry name" value="Aldolase_TIM"/>
</dbReference>
<dbReference type="InterPro" id="IPR058240">
    <property type="entry name" value="rSAM_sf"/>
</dbReference>
<organism evidence="6 7">
    <name type="scientific">Lancefieldella rimae</name>
    <dbReference type="NCBI Taxonomy" id="1383"/>
    <lineage>
        <taxon>Bacteria</taxon>
        <taxon>Bacillati</taxon>
        <taxon>Actinomycetota</taxon>
        <taxon>Coriobacteriia</taxon>
        <taxon>Coriobacteriales</taxon>
        <taxon>Atopobiaceae</taxon>
        <taxon>Lancefieldella</taxon>
    </lineage>
</organism>
<gene>
    <name evidence="6" type="ORF">IV60_GL000231</name>
</gene>
<dbReference type="Gene3D" id="3.20.20.70">
    <property type="entry name" value="Aldolase class I"/>
    <property type="match status" value="1"/>
</dbReference>
<reference evidence="6 7" key="1">
    <citation type="journal article" date="2015" name="Genome Announc.">
        <title>Expanding the biotechnology potential of lactobacilli through comparative genomics of 213 strains and associated genera.</title>
        <authorList>
            <person name="Sun Z."/>
            <person name="Harris H.M."/>
            <person name="McCann A."/>
            <person name="Guo C."/>
            <person name="Argimon S."/>
            <person name="Zhang W."/>
            <person name="Yang X."/>
            <person name="Jeffery I.B."/>
            <person name="Cooney J.C."/>
            <person name="Kagawa T.F."/>
            <person name="Liu W."/>
            <person name="Song Y."/>
            <person name="Salvetti E."/>
            <person name="Wrobel A."/>
            <person name="Rasinkangas P."/>
            <person name="Parkhill J."/>
            <person name="Rea M.C."/>
            <person name="O'Sullivan O."/>
            <person name="Ritari J."/>
            <person name="Douillard F.P."/>
            <person name="Paul Ross R."/>
            <person name="Yang R."/>
            <person name="Briner A.E."/>
            <person name="Felis G.E."/>
            <person name="de Vos W.M."/>
            <person name="Barrangou R."/>
            <person name="Klaenhammer T.R."/>
            <person name="Caufield P.W."/>
            <person name="Cui Y."/>
            <person name="Zhang H."/>
            <person name="O'Toole P.W."/>
        </authorList>
    </citation>
    <scope>NUCLEOTIDE SEQUENCE [LARGE SCALE GENOMIC DNA]</scope>
    <source>
        <strain evidence="6 7">DSM 7090</strain>
    </source>
</reference>
<accession>A0ABR5Q1B0</accession>
<keyword evidence="7" id="KW-1185">Reference proteome</keyword>
<evidence type="ECO:0000256" key="2">
    <source>
        <dbReference type="ARBA" id="ARBA00022723"/>
    </source>
</evidence>
<dbReference type="PANTHER" id="PTHR43075">
    <property type="entry name" value="FORMATE LYASE ACTIVATING ENZYME, PUTATIVE (AFU_ORTHOLOGUE AFUA_2G15630)-RELATED"/>
    <property type="match status" value="1"/>
</dbReference>
<dbReference type="SFLD" id="SFLDS00029">
    <property type="entry name" value="Radical_SAM"/>
    <property type="match status" value="1"/>
</dbReference>
<evidence type="ECO:0000259" key="5">
    <source>
        <dbReference type="Pfam" id="PF04055"/>
    </source>
</evidence>
<evidence type="ECO:0000313" key="7">
    <source>
        <dbReference type="Proteomes" id="UP000051927"/>
    </source>
</evidence>
<dbReference type="EMBL" id="JQCP01000001">
    <property type="protein sequence ID" value="KRO03053.1"/>
    <property type="molecule type" value="Genomic_DNA"/>
</dbReference>
<dbReference type="PANTHER" id="PTHR43075:SF1">
    <property type="entry name" value="FORMATE LYASE ACTIVATING ENZYME, PUTATIVE (AFU_ORTHOLOGUE AFUA_2G15630)-RELATED"/>
    <property type="match status" value="1"/>
</dbReference>
<evidence type="ECO:0000256" key="1">
    <source>
        <dbReference type="ARBA" id="ARBA00022691"/>
    </source>
</evidence>
<dbReference type="InterPro" id="IPR040085">
    <property type="entry name" value="MJ0674-like"/>
</dbReference>
<comment type="caution">
    <text evidence="6">The sequence shown here is derived from an EMBL/GenBank/DDBJ whole genome shotgun (WGS) entry which is preliminary data.</text>
</comment>